<keyword evidence="2" id="KW-1185">Reference proteome</keyword>
<sequence>MTEPNINHANSRQIVYKKFVGNWNFDAQRHPIHKVVLPILIKQIKEFHSATVNRYMKIYTDSNQI</sequence>
<dbReference type="EMBL" id="VHIQ01000004">
    <property type="protein sequence ID" value="TPV33222.1"/>
    <property type="molecule type" value="Genomic_DNA"/>
</dbReference>
<name>A0A506PJG1_9FLAO</name>
<gene>
    <name evidence="1" type="ORF">FJ651_08995</name>
</gene>
<evidence type="ECO:0000313" key="1">
    <source>
        <dbReference type="EMBL" id="TPV33222.1"/>
    </source>
</evidence>
<protein>
    <submittedName>
        <fullName evidence="1">Uncharacterized protein</fullName>
    </submittedName>
</protein>
<proteinExistence type="predicted"/>
<dbReference type="AlphaFoldDB" id="A0A506PJG1"/>
<comment type="caution">
    <text evidence="1">The sequence shown here is derived from an EMBL/GenBank/DDBJ whole genome shotgun (WGS) entry which is preliminary data.</text>
</comment>
<accession>A0A506PJG1</accession>
<dbReference type="RefSeq" id="WP_140990184.1">
    <property type="nucleotide sequence ID" value="NZ_VHIQ01000004.1"/>
</dbReference>
<evidence type="ECO:0000313" key="2">
    <source>
        <dbReference type="Proteomes" id="UP000317332"/>
    </source>
</evidence>
<dbReference type="Proteomes" id="UP000317332">
    <property type="component" value="Unassembled WGS sequence"/>
</dbReference>
<reference evidence="1 2" key="1">
    <citation type="submission" date="2019-06" db="EMBL/GenBank/DDBJ databases">
        <title>Flavobacteriaceae Paucihalobacterium erythroidium CWB-1, complete genome.</title>
        <authorList>
            <person name="Wu S."/>
        </authorList>
    </citation>
    <scope>NUCLEOTIDE SEQUENCE [LARGE SCALE GENOMIC DNA]</scope>
    <source>
        <strain evidence="1 2">CWB-1</strain>
    </source>
</reference>
<organism evidence="1 2">
    <name type="scientific">Paucihalobacter ruber</name>
    <dbReference type="NCBI Taxonomy" id="2567861"/>
    <lineage>
        <taxon>Bacteria</taxon>
        <taxon>Pseudomonadati</taxon>
        <taxon>Bacteroidota</taxon>
        <taxon>Flavobacteriia</taxon>
        <taxon>Flavobacteriales</taxon>
        <taxon>Flavobacteriaceae</taxon>
        <taxon>Paucihalobacter</taxon>
    </lineage>
</organism>